<dbReference type="AlphaFoldDB" id="A0A6A3K364"/>
<organism evidence="3 5">
    <name type="scientific">Phytophthora fragariae</name>
    <dbReference type="NCBI Taxonomy" id="53985"/>
    <lineage>
        <taxon>Eukaryota</taxon>
        <taxon>Sar</taxon>
        <taxon>Stramenopiles</taxon>
        <taxon>Oomycota</taxon>
        <taxon>Peronosporomycetes</taxon>
        <taxon>Peronosporales</taxon>
        <taxon>Peronosporaceae</taxon>
        <taxon>Phytophthora</taxon>
    </lineage>
</organism>
<comment type="caution">
    <text evidence="3">The sequence shown here is derived from an EMBL/GenBank/DDBJ whole genome shotgun (WGS) entry which is preliminary data.</text>
</comment>
<evidence type="ECO:0000313" key="3">
    <source>
        <dbReference type="EMBL" id="KAE9000612.1"/>
    </source>
</evidence>
<sequence length="75" mass="7556">MSNRISCFVVSSTLLSISPALLPVSETASRSGSWSTVESAASERDRGGGLGLCLPSTGSSETATSLNPAARKALA</sequence>
<evidence type="ECO:0000313" key="6">
    <source>
        <dbReference type="Proteomes" id="UP000488956"/>
    </source>
</evidence>
<feature type="region of interest" description="Disordered" evidence="1">
    <location>
        <begin position="28"/>
        <end position="75"/>
    </location>
</feature>
<evidence type="ECO:0000313" key="4">
    <source>
        <dbReference type="EMBL" id="KAE9101989.1"/>
    </source>
</evidence>
<dbReference type="EMBL" id="QXFW01000899">
    <property type="protein sequence ID" value="KAE9000612.1"/>
    <property type="molecule type" value="Genomic_DNA"/>
</dbReference>
<evidence type="ECO:0000313" key="5">
    <source>
        <dbReference type="Proteomes" id="UP000460718"/>
    </source>
</evidence>
<feature type="compositionally biased region" description="Polar residues" evidence="1">
    <location>
        <begin position="56"/>
        <end position="67"/>
    </location>
</feature>
<proteinExistence type="predicted"/>
<dbReference type="EMBL" id="QXFX01000874">
    <property type="protein sequence ID" value="KAE9101989.1"/>
    <property type="molecule type" value="Genomic_DNA"/>
</dbReference>
<protein>
    <recommendedName>
        <fullName evidence="7">RxLR effector protein</fullName>
    </recommendedName>
</protein>
<name>A0A6A3K364_9STRA</name>
<dbReference type="Proteomes" id="UP000460718">
    <property type="component" value="Unassembled WGS sequence"/>
</dbReference>
<keyword evidence="2" id="KW-0732">Signal</keyword>
<accession>A0A6A3K364</accession>
<gene>
    <name evidence="4" type="ORF">PF010_g14273</name>
    <name evidence="3" type="ORF">PF011_g14097</name>
</gene>
<dbReference type="Proteomes" id="UP000488956">
    <property type="component" value="Unassembled WGS sequence"/>
</dbReference>
<evidence type="ECO:0000256" key="1">
    <source>
        <dbReference type="SAM" id="MobiDB-lite"/>
    </source>
</evidence>
<reference evidence="5 6" key="1">
    <citation type="submission" date="2018-09" db="EMBL/GenBank/DDBJ databases">
        <title>Genomic investigation of the strawberry pathogen Phytophthora fragariae indicates pathogenicity is determined by transcriptional variation in three key races.</title>
        <authorList>
            <person name="Adams T.M."/>
            <person name="Armitage A.D."/>
            <person name="Sobczyk M.K."/>
            <person name="Bates H.J."/>
            <person name="Dunwell J.M."/>
            <person name="Nellist C.F."/>
            <person name="Harrison R.J."/>
        </authorList>
    </citation>
    <scope>NUCLEOTIDE SEQUENCE [LARGE SCALE GENOMIC DNA]</scope>
    <source>
        <strain evidence="4 6">ONT-3</strain>
        <strain evidence="3 5">SCRP245</strain>
    </source>
</reference>
<evidence type="ECO:0008006" key="7">
    <source>
        <dbReference type="Google" id="ProtNLM"/>
    </source>
</evidence>
<feature type="chain" id="PRO_5036379912" description="RxLR effector protein" evidence="2">
    <location>
        <begin position="21"/>
        <end position="75"/>
    </location>
</feature>
<evidence type="ECO:0000256" key="2">
    <source>
        <dbReference type="SAM" id="SignalP"/>
    </source>
</evidence>
<feature type="signal peptide" evidence="2">
    <location>
        <begin position="1"/>
        <end position="20"/>
    </location>
</feature>
<feature type="compositionally biased region" description="Polar residues" evidence="1">
    <location>
        <begin position="28"/>
        <end position="39"/>
    </location>
</feature>